<dbReference type="InterPro" id="IPR002347">
    <property type="entry name" value="SDR_fam"/>
</dbReference>
<dbReference type="InterPro" id="IPR051911">
    <property type="entry name" value="SDR_oxidoreductase"/>
</dbReference>
<dbReference type="InterPro" id="IPR036291">
    <property type="entry name" value="NAD(P)-bd_dom_sf"/>
</dbReference>
<sequence length="301" mass="32323">MERKVVLVTGSGSGIGRAIVESLALAGHVVYASMRDIAGRNKARREELAHFSQQNSVDLRVIELDVLSEISCKAAVDQILFEEGRLDVAVNNAGMLMIGMGEAFSPSQLLQIFDTNVVSWLRVNRAVLPVMRRQGRGLLVYTGSTTAKLIEPFMTPYVASKAAGEALAEAMSFEVTRFGVETVIVVPGAFTSGTEHFADARGPETVAVQTQYGDLPNTVFGLGDKLDAIDAANGGSGGVQAVGDAVRDVLALPHGERPSRVFVDFQEKGTDEMHALTQAKQEEFFTKLGIDGLISIPKDKR</sequence>
<keyword evidence="2" id="KW-1185">Reference proteome</keyword>
<dbReference type="RefSeq" id="WP_109461189.1">
    <property type="nucleotide sequence ID" value="NZ_QFBC01000016.1"/>
</dbReference>
<dbReference type="Proteomes" id="UP000245252">
    <property type="component" value="Unassembled WGS sequence"/>
</dbReference>
<dbReference type="PANTHER" id="PTHR43976">
    <property type="entry name" value="SHORT CHAIN DEHYDROGENASE"/>
    <property type="match status" value="1"/>
</dbReference>
<evidence type="ECO:0000313" key="1">
    <source>
        <dbReference type="EMBL" id="PWE53439.1"/>
    </source>
</evidence>
<reference evidence="1 2" key="1">
    <citation type="submission" date="2018-05" db="EMBL/GenBank/DDBJ databases">
        <title>The draft genome of strain NS-104.</title>
        <authorList>
            <person name="Hang P."/>
            <person name="Jiang J."/>
        </authorList>
    </citation>
    <scope>NUCLEOTIDE SEQUENCE [LARGE SCALE GENOMIC DNA]</scope>
    <source>
        <strain evidence="1 2">NS-104</strain>
    </source>
</reference>
<dbReference type="PROSITE" id="PS00061">
    <property type="entry name" value="ADH_SHORT"/>
    <property type="match status" value="1"/>
</dbReference>
<accession>A0A2U2DJF1</accession>
<dbReference type="InterPro" id="IPR020904">
    <property type="entry name" value="Sc_DH/Rdtase_CS"/>
</dbReference>
<evidence type="ECO:0000313" key="2">
    <source>
        <dbReference type="Proteomes" id="UP000245252"/>
    </source>
</evidence>
<dbReference type="AlphaFoldDB" id="A0A2U2DJF1"/>
<dbReference type="OrthoDB" id="9793825at2"/>
<dbReference type="Pfam" id="PF00106">
    <property type="entry name" value="adh_short"/>
    <property type="match status" value="1"/>
</dbReference>
<proteinExistence type="predicted"/>
<dbReference type="PRINTS" id="PR00081">
    <property type="entry name" value="GDHRDH"/>
</dbReference>
<protein>
    <submittedName>
        <fullName evidence="1">Short chain oxidoreductase</fullName>
    </submittedName>
</protein>
<gene>
    <name evidence="1" type="ORF">DEM27_26190</name>
</gene>
<comment type="caution">
    <text evidence="1">The sequence shown here is derived from an EMBL/GenBank/DDBJ whole genome shotgun (WGS) entry which is preliminary data.</text>
</comment>
<dbReference type="SUPFAM" id="SSF51735">
    <property type="entry name" value="NAD(P)-binding Rossmann-fold domains"/>
    <property type="match status" value="1"/>
</dbReference>
<dbReference type="Gene3D" id="3.40.50.720">
    <property type="entry name" value="NAD(P)-binding Rossmann-like Domain"/>
    <property type="match status" value="1"/>
</dbReference>
<dbReference type="PANTHER" id="PTHR43976:SF9">
    <property type="entry name" value="OXIDOREDUCTASE"/>
    <property type="match status" value="1"/>
</dbReference>
<dbReference type="EMBL" id="QFBC01000016">
    <property type="protein sequence ID" value="PWE53439.1"/>
    <property type="molecule type" value="Genomic_DNA"/>
</dbReference>
<organism evidence="1 2">
    <name type="scientific">Metarhizobium album</name>
    <dbReference type="NCBI Taxonomy" id="2182425"/>
    <lineage>
        <taxon>Bacteria</taxon>
        <taxon>Pseudomonadati</taxon>
        <taxon>Pseudomonadota</taxon>
        <taxon>Alphaproteobacteria</taxon>
        <taxon>Hyphomicrobiales</taxon>
        <taxon>Rhizobiaceae</taxon>
        <taxon>Metarhizobium</taxon>
    </lineage>
</organism>
<name>A0A2U2DJF1_9HYPH</name>